<dbReference type="FunFam" id="3.30.70.141:FF:000003">
    <property type="entry name" value="Nucleoside diphosphate kinase"/>
    <property type="match status" value="1"/>
</dbReference>
<dbReference type="InterPro" id="IPR034907">
    <property type="entry name" value="NDK-like_dom"/>
</dbReference>
<name>A0A9W6GMV4_9FUSO</name>
<evidence type="ECO:0000313" key="17">
    <source>
        <dbReference type="Proteomes" id="UP001144471"/>
    </source>
</evidence>
<evidence type="ECO:0000256" key="4">
    <source>
        <dbReference type="ARBA" id="ARBA00017632"/>
    </source>
</evidence>
<feature type="domain" description="Nucleoside diphosphate kinase-like" evidence="15">
    <location>
        <begin position="1"/>
        <end position="138"/>
    </location>
</feature>
<feature type="active site" description="Pros-phosphohistidine intermediate" evidence="12 13">
    <location>
        <position position="115"/>
    </location>
</feature>
<dbReference type="SUPFAM" id="SSF54919">
    <property type="entry name" value="Nucleoside diphosphate kinase, NDK"/>
    <property type="match status" value="1"/>
</dbReference>
<keyword evidence="10 12" id="KW-0460">Magnesium</keyword>
<dbReference type="InterPro" id="IPR001564">
    <property type="entry name" value="Nucleoside_diP_kinase"/>
</dbReference>
<accession>A0A9W6GMV4</accession>
<evidence type="ECO:0000313" key="16">
    <source>
        <dbReference type="EMBL" id="GLI57025.1"/>
    </source>
</evidence>
<keyword evidence="11 12" id="KW-0546">Nucleotide metabolism</keyword>
<dbReference type="GO" id="GO:0005524">
    <property type="term" value="F:ATP binding"/>
    <property type="evidence" value="ECO:0007669"/>
    <property type="project" value="UniProtKB-UniRule"/>
</dbReference>
<evidence type="ECO:0000256" key="6">
    <source>
        <dbReference type="ARBA" id="ARBA00022723"/>
    </source>
</evidence>
<evidence type="ECO:0000259" key="15">
    <source>
        <dbReference type="SMART" id="SM00562"/>
    </source>
</evidence>
<comment type="cofactor">
    <cofactor evidence="1 12">
        <name>Mg(2+)</name>
        <dbReference type="ChEBI" id="CHEBI:18420"/>
    </cofactor>
</comment>
<comment type="similarity">
    <text evidence="2 12 13 14">Belongs to the NDK family.</text>
</comment>
<feature type="binding site" evidence="12 13">
    <location>
        <position position="57"/>
    </location>
    <ligand>
        <name>ATP</name>
        <dbReference type="ChEBI" id="CHEBI:30616"/>
    </ligand>
</feature>
<keyword evidence="6 12" id="KW-0479">Metal-binding</keyword>
<keyword evidence="9 12" id="KW-0067">ATP-binding</keyword>
<keyword evidence="8 12" id="KW-0418">Kinase</keyword>
<dbReference type="PANTHER" id="PTHR11349">
    <property type="entry name" value="NUCLEOSIDE DIPHOSPHATE KINASE"/>
    <property type="match status" value="1"/>
</dbReference>
<evidence type="ECO:0000256" key="3">
    <source>
        <dbReference type="ARBA" id="ARBA00012966"/>
    </source>
</evidence>
<dbReference type="GO" id="GO:0004550">
    <property type="term" value="F:nucleoside diphosphate kinase activity"/>
    <property type="evidence" value="ECO:0007669"/>
    <property type="project" value="UniProtKB-UniRule"/>
</dbReference>
<feature type="binding site" evidence="12 13">
    <location>
        <position position="112"/>
    </location>
    <ligand>
        <name>ATP</name>
        <dbReference type="ChEBI" id="CHEBI:30616"/>
    </ligand>
</feature>
<keyword evidence="12" id="KW-0963">Cytoplasm</keyword>
<comment type="subunit">
    <text evidence="12">Homotetramer.</text>
</comment>
<gene>
    <name evidence="12 16" type="primary">ndk</name>
    <name evidence="16" type="ORF">PM10SUCC1_25390</name>
</gene>
<dbReference type="PRINTS" id="PR01243">
    <property type="entry name" value="NUCDPKINASE"/>
</dbReference>
<dbReference type="GO" id="GO:0046872">
    <property type="term" value="F:metal ion binding"/>
    <property type="evidence" value="ECO:0007669"/>
    <property type="project" value="UniProtKB-KW"/>
</dbReference>
<evidence type="ECO:0000256" key="13">
    <source>
        <dbReference type="PROSITE-ProRule" id="PRU00706"/>
    </source>
</evidence>
<keyword evidence="17" id="KW-1185">Reference proteome</keyword>
<evidence type="ECO:0000256" key="14">
    <source>
        <dbReference type="RuleBase" id="RU004011"/>
    </source>
</evidence>
<evidence type="ECO:0000256" key="5">
    <source>
        <dbReference type="ARBA" id="ARBA00022679"/>
    </source>
</evidence>
<evidence type="ECO:0000256" key="2">
    <source>
        <dbReference type="ARBA" id="ARBA00008142"/>
    </source>
</evidence>
<dbReference type="GO" id="GO:0005737">
    <property type="term" value="C:cytoplasm"/>
    <property type="evidence" value="ECO:0007669"/>
    <property type="project" value="UniProtKB-SubCell"/>
</dbReference>
<feature type="binding site" evidence="12 13">
    <location>
        <position position="85"/>
    </location>
    <ligand>
        <name>ATP</name>
        <dbReference type="ChEBI" id="CHEBI:30616"/>
    </ligand>
</feature>
<dbReference type="GO" id="GO:0006228">
    <property type="term" value="P:UTP biosynthetic process"/>
    <property type="evidence" value="ECO:0007669"/>
    <property type="project" value="UniProtKB-UniRule"/>
</dbReference>
<evidence type="ECO:0000256" key="9">
    <source>
        <dbReference type="ARBA" id="ARBA00022840"/>
    </source>
</evidence>
<evidence type="ECO:0000256" key="1">
    <source>
        <dbReference type="ARBA" id="ARBA00001946"/>
    </source>
</evidence>
<dbReference type="SMART" id="SM00562">
    <property type="entry name" value="NDK"/>
    <property type="match status" value="1"/>
</dbReference>
<dbReference type="HAMAP" id="MF_00451">
    <property type="entry name" value="NDP_kinase"/>
    <property type="match status" value="1"/>
</dbReference>
<dbReference type="PROSITE" id="PS51374">
    <property type="entry name" value="NDPK_LIKE"/>
    <property type="match status" value="1"/>
</dbReference>
<reference evidence="16" key="1">
    <citation type="submission" date="2022-12" db="EMBL/GenBank/DDBJ databases">
        <title>Reference genome sequencing for broad-spectrum identification of bacterial and archaeal isolates by mass spectrometry.</title>
        <authorList>
            <person name="Sekiguchi Y."/>
            <person name="Tourlousse D.M."/>
        </authorList>
    </citation>
    <scope>NUCLEOTIDE SEQUENCE</scope>
    <source>
        <strain evidence="16">10succ1</strain>
    </source>
</reference>
<dbReference type="NCBIfam" id="NF001908">
    <property type="entry name" value="PRK00668.1"/>
    <property type="match status" value="1"/>
</dbReference>
<protein>
    <recommendedName>
        <fullName evidence="4 12">Nucleoside diphosphate kinase</fullName>
        <shortName evidence="12">NDK</shortName>
        <shortName evidence="12">NDP kinase</shortName>
        <ecNumber evidence="3 12">2.7.4.6</ecNumber>
    </recommendedName>
    <alternativeName>
        <fullName evidence="12">Nucleoside-2-P kinase</fullName>
    </alternativeName>
</protein>
<comment type="function">
    <text evidence="12">Major role in the synthesis of nucleoside triphosphates other than ATP. The ATP gamma phosphate is transferred to the NDP beta phosphate via a ping-pong mechanism, using a phosphorylated active-site intermediate.</text>
</comment>
<evidence type="ECO:0000256" key="10">
    <source>
        <dbReference type="ARBA" id="ARBA00022842"/>
    </source>
</evidence>
<keyword evidence="5 12" id="KW-0808">Transferase</keyword>
<feature type="binding site" evidence="12 13">
    <location>
        <position position="91"/>
    </location>
    <ligand>
        <name>ATP</name>
        <dbReference type="ChEBI" id="CHEBI:30616"/>
    </ligand>
</feature>
<comment type="catalytic activity">
    <reaction evidence="12">
        <text>a ribonucleoside 5'-diphosphate + ATP = a ribonucleoside 5'-triphosphate + ADP</text>
        <dbReference type="Rhea" id="RHEA:18113"/>
        <dbReference type="ChEBI" id="CHEBI:30616"/>
        <dbReference type="ChEBI" id="CHEBI:57930"/>
        <dbReference type="ChEBI" id="CHEBI:61557"/>
        <dbReference type="ChEBI" id="CHEBI:456216"/>
        <dbReference type="EC" id="2.7.4.6"/>
    </reaction>
</comment>
<dbReference type="InterPro" id="IPR036850">
    <property type="entry name" value="NDK-like_dom_sf"/>
</dbReference>
<sequence>MEKTLLIIKPDGVERGLVGEIIGRIERKGLKLSALKLDIIGREKASLHYAEHEGKEFYDSLINFITSSPVVLAVVEGEKAIATMRKMAGATRALEAEAGTIRGDFAMDTTKNIVHSSDSAESAEREIKNFFKPEEIMAYKLYLEPWVY</sequence>
<comment type="caution">
    <text evidence="16">The sequence shown here is derived from an EMBL/GenBank/DDBJ whole genome shotgun (WGS) entry which is preliminary data.</text>
</comment>
<evidence type="ECO:0000256" key="11">
    <source>
        <dbReference type="ARBA" id="ARBA00023080"/>
    </source>
</evidence>
<comment type="subcellular location">
    <subcellularLocation>
        <location evidence="12">Cytoplasm</location>
    </subcellularLocation>
</comment>
<keyword evidence="7 12" id="KW-0547">Nucleotide-binding</keyword>
<proteinExistence type="inferred from homology"/>
<comment type="catalytic activity">
    <reaction evidence="12">
        <text>a 2'-deoxyribonucleoside 5'-diphosphate + ATP = a 2'-deoxyribonucleoside 5'-triphosphate + ADP</text>
        <dbReference type="Rhea" id="RHEA:44640"/>
        <dbReference type="ChEBI" id="CHEBI:30616"/>
        <dbReference type="ChEBI" id="CHEBI:61560"/>
        <dbReference type="ChEBI" id="CHEBI:73316"/>
        <dbReference type="ChEBI" id="CHEBI:456216"/>
        <dbReference type="EC" id="2.7.4.6"/>
    </reaction>
</comment>
<dbReference type="Pfam" id="PF00334">
    <property type="entry name" value="NDK"/>
    <property type="match status" value="1"/>
</dbReference>
<dbReference type="Gene3D" id="3.30.70.141">
    <property type="entry name" value="Nucleoside diphosphate kinase-like domain"/>
    <property type="match status" value="1"/>
</dbReference>
<dbReference type="EC" id="2.7.4.6" evidence="3 12"/>
<dbReference type="Proteomes" id="UP001144471">
    <property type="component" value="Unassembled WGS sequence"/>
</dbReference>
<feature type="binding site" evidence="12 13">
    <location>
        <position position="9"/>
    </location>
    <ligand>
        <name>ATP</name>
        <dbReference type="ChEBI" id="CHEBI:30616"/>
    </ligand>
</feature>
<feature type="binding site" evidence="12 13">
    <location>
        <position position="102"/>
    </location>
    <ligand>
        <name>ATP</name>
        <dbReference type="ChEBI" id="CHEBI:30616"/>
    </ligand>
</feature>
<evidence type="ECO:0000256" key="8">
    <source>
        <dbReference type="ARBA" id="ARBA00022777"/>
    </source>
</evidence>
<dbReference type="GO" id="GO:0006183">
    <property type="term" value="P:GTP biosynthetic process"/>
    <property type="evidence" value="ECO:0007669"/>
    <property type="project" value="UniProtKB-UniRule"/>
</dbReference>
<organism evidence="16 17">
    <name type="scientific">Propionigenium maris DSM 9537</name>
    <dbReference type="NCBI Taxonomy" id="1123000"/>
    <lineage>
        <taxon>Bacteria</taxon>
        <taxon>Fusobacteriati</taxon>
        <taxon>Fusobacteriota</taxon>
        <taxon>Fusobacteriia</taxon>
        <taxon>Fusobacteriales</taxon>
        <taxon>Fusobacteriaceae</taxon>
        <taxon>Propionigenium</taxon>
    </lineage>
</organism>
<dbReference type="AlphaFoldDB" id="A0A9W6GMV4"/>
<keyword evidence="12" id="KW-0597">Phosphoprotein</keyword>
<dbReference type="EMBL" id="BSDY01000012">
    <property type="protein sequence ID" value="GLI57025.1"/>
    <property type="molecule type" value="Genomic_DNA"/>
</dbReference>
<dbReference type="CDD" id="cd04413">
    <property type="entry name" value="NDPk_I"/>
    <property type="match status" value="1"/>
</dbReference>
<evidence type="ECO:0000256" key="7">
    <source>
        <dbReference type="ARBA" id="ARBA00022741"/>
    </source>
</evidence>
<dbReference type="RefSeq" id="WP_281836459.1">
    <property type="nucleotide sequence ID" value="NZ_BSDY01000012.1"/>
</dbReference>
<evidence type="ECO:0000256" key="12">
    <source>
        <dbReference type="HAMAP-Rule" id="MF_00451"/>
    </source>
</evidence>
<dbReference type="GO" id="GO:0006241">
    <property type="term" value="P:CTP biosynthetic process"/>
    <property type="evidence" value="ECO:0007669"/>
    <property type="project" value="UniProtKB-UniRule"/>
</dbReference>